<proteinExistence type="predicted"/>
<evidence type="ECO:0000313" key="3">
    <source>
        <dbReference type="Proteomes" id="UP000095229"/>
    </source>
</evidence>
<dbReference type="Pfam" id="PF14690">
    <property type="entry name" value="Zn_ribbon_ISL3"/>
    <property type="match status" value="1"/>
</dbReference>
<keyword evidence="3" id="KW-1185">Reference proteome</keyword>
<evidence type="ECO:0000313" key="2">
    <source>
        <dbReference type="EMBL" id="OEH47211.1"/>
    </source>
</evidence>
<evidence type="ECO:0000259" key="1">
    <source>
        <dbReference type="Pfam" id="PF14690"/>
    </source>
</evidence>
<dbReference type="EMBL" id="LSOG01000052">
    <property type="protein sequence ID" value="OEH47211.1"/>
    <property type="molecule type" value="Genomic_DNA"/>
</dbReference>
<gene>
    <name evidence="2" type="ORF">lpari_01798</name>
</gene>
<name>A0A1E5JRR2_9GAMM</name>
<comment type="caution">
    <text evidence="2">The sequence shown here is derived from an EMBL/GenBank/DDBJ whole genome shotgun (WGS) entry which is preliminary data.</text>
</comment>
<protein>
    <recommendedName>
        <fullName evidence="1">Transposase IS204/IS1001/IS1096/IS1165 zinc-finger domain-containing protein</fullName>
    </recommendedName>
</protein>
<accession>A0A1E5JRR2</accession>
<dbReference type="Proteomes" id="UP000095229">
    <property type="component" value="Unassembled WGS sequence"/>
</dbReference>
<reference evidence="2 3" key="1">
    <citation type="submission" date="2016-02" db="EMBL/GenBank/DDBJ databases">
        <title>Secondary metabolites in Legionella.</title>
        <authorList>
            <person name="Tobias N.J."/>
            <person name="Bode H.B."/>
        </authorList>
    </citation>
    <scope>NUCLEOTIDE SEQUENCE [LARGE SCALE GENOMIC DNA]</scope>
    <source>
        <strain evidence="2 3">DSM 19216</strain>
    </source>
</reference>
<dbReference type="InterPro" id="IPR029261">
    <property type="entry name" value="Transposase_Znf"/>
</dbReference>
<feature type="domain" description="Transposase IS204/IS1001/IS1096/IS1165 zinc-finger" evidence="1">
    <location>
        <begin position="33"/>
        <end position="78"/>
    </location>
</feature>
<sequence length="127" mass="14461">MPKHNLILNLPGFTIEKVSGYQPLILDVSYNRLPRCSHCASKAVRKKSCYAREVAHELIGHRRSLLRFKAYKLYCNACNCYGNQQFPGINKTSTLNLALTALLYSTPILKASHKKTWPSNLIKGRQR</sequence>
<organism evidence="2 3">
    <name type="scientific">Legionella parisiensis</name>
    <dbReference type="NCBI Taxonomy" id="45071"/>
    <lineage>
        <taxon>Bacteria</taxon>
        <taxon>Pseudomonadati</taxon>
        <taxon>Pseudomonadota</taxon>
        <taxon>Gammaproteobacteria</taxon>
        <taxon>Legionellales</taxon>
        <taxon>Legionellaceae</taxon>
        <taxon>Legionella</taxon>
    </lineage>
</organism>
<dbReference type="AlphaFoldDB" id="A0A1E5JRR2"/>
<dbReference type="PATRIC" id="fig|45071.6.peg.2943"/>
<dbReference type="STRING" id="45071.Lpar_2737"/>